<dbReference type="AlphaFoldDB" id="A0A493TWF3"/>
<reference evidence="11" key="3">
    <citation type="submission" date="2025-09" db="UniProtKB">
        <authorList>
            <consortium name="Ensembl"/>
        </authorList>
    </citation>
    <scope>IDENTIFICATION</scope>
</reference>
<name>A0A493TWF3_ANAPP</name>
<feature type="region of interest" description="Disordered" evidence="8">
    <location>
        <begin position="424"/>
        <end position="449"/>
    </location>
</feature>
<keyword evidence="5 7" id="KW-0862">Zinc</keyword>
<sequence>MAYNVTLNGPGPWGFRLQGGKDFNMPLTISRITPGSKAAQSQMNQGDLVVAIDGVNTDSMTHLEAQNKIKSANYNLSLTLQKSKRPVPVSTTAPKIDSPRAVIPHQKEPAWEINDNRTTFSPLTNTATGPMGSVLATNGTFSGYLNKQEISFSNSSSYLKTTTVRSSMSSQSVTPDISPAKSNLGSKLSPALADGNSPVHQLSPARQYNNPIGLYSAETLREMAEMHKLSLRRRASEGGLPRGTLPIKDPHVDSASPVYQAVLKTQNKPEDETEDWGRRSANLQSKSFRILAQMTGTEYMQDPDEEALRRSRDKENVAAASENSFNRHSSTSISYQSKKRNTTQSYTPMPVSASYGESPAASAASKPRVITTASIKPSVYQPAPAPVHSYTPANTEPASRPPWVTDDSFSQKFAPGKTTTTVTKNILPRGAPVPSPASTPAYPSPVSASSQAPAIARGTIQRAERFPASSRTPLCGHCNSIIRGPFLVAMGRSWHPEEFNCAYCKTSLADVCFVEEQNSVYCERCYEQFFAPTCARCHTKIMGEVMHALRQTWHTSCFVCAACKKPFGNSLFHMEDGEPYCEKDYIALFSTKCHGCDFPVEAGDKFIEALGHTWHDTCFICAVCHVNLEGHPFYSKKDKPLCKKHAHAINV</sequence>
<dbReference type="SUPFAM" id="SSF57716">
    <property type="entry name" value="Glucocorticoid receptor-like (DNA-binding domain)"/>
    <property type="match status" value="4"/>
</dbReference>
<reference evidence="11 12" key="1">
    <citation type="submission" date="2017-10" db="EMBL/GenBank/DDBJ databases">
        <title>A new Pekin duck reference genome.</title>
        <authorList>
            <person name="Hou Z.-C."/>
            <person name="Zhou Z.-K."/>
            <person name="Zhu F."/>
            <person name="Hou S.-S."/>
        </authorList>
    </citation>
    <scope>NUCLEOTIDE SEQUENCE [LARGE SCALE GENOMIC DNA]</scope>
</reference>
<dbReference type="GO" id="GO:0030018">
    <property type="term" value="C:Z disc"/>
    <property type="evidence" value="ECO:0007669"/>
    <property type="project" value="UniProtKB-SubCell"/>
</dbReference>
<dbReference type="GO" id="GO:0005912">
    <property type="term" value="C:adherens junction"/>
    <property type="evidence" value="ECO:0007669"/>
    <property type="project" value="TreeGrafter"/>
</dbReference>
<dbReference type="SMART" id="SM00228">
    <property type="entry name" value="PDZ"/>
    <property type="match status" value="1"/>
</dbReference>
<keyword evidence="3 7" id="KW-0479">Metal-binding</keyword>
<dbReference type="SMART" id="SM00132">
    <property type="entry name" value="LIM"/>
    <property type="match status" value="3"/>
</dbReference>
<dbReference type="GO" id="GO:0030036">
    <property type="term" value="P:actin cytoskeleton organization"/>
    <property type="evidence" value="ECO:0007669"/>
    <property type="project" value="TreeGrafter"/>
</dbReference>
<feature type="compositionally biased region" description="Polar residues" evidence="8">
    <location>
        <begin position="164"/>
        <end position="186"/>
    </location>
</feature>
<evidence type="ECO:0000256" key="1">
    <source>
        <dbReference type="ARBA" id="ARBA00004216"/>
    </source>
</evidence>
<dbReference type="GO" id="GO:0031941">
    <property type="term" value="C:filamentous actin"/>
    <property type="evidence" value="ECO:0007669"/>
    <property type="project" value="TreeGrafter"/>
</dbReference>
<evidence type="ECO:0000313" key="11">
    <source>
        <dbReference type="Ensembl" id="ENSAPLP00000030124.1"/>
    </source>
</evidence>
<dbReference type="PROSITE" id="PS50106">
    <property type="entry name" value="PDZ"/>
    <property type="match status" value="1"/>
</dbReference>
<dbReference type="SMART" id="SM00735">
    <property type="entry name" value="ZM"/>
    <property type="match status" value="1"/>
</dbReference>
<dbReference type="PANTHER" id="PTHR24214">
    <property type="entry name" value="PDZ AND LIM DOMAIN PROTEIN ZASP"/>
    <property type="match status" value="1"/>
</dbReference>
<keyword evidence="6 7" id="KW-0440">LIM domain</keyword>
<dbReference type="Ensembl" id="ENSAPLT00000042458.1">
    <property type="protein sequence ID" value="ENSAPLP00000030124.1"/>
    <property type="gene ID" value="ENSAPLG00000014462.2"/>
</dbReference>
<dbReference type="InterPro" id="IPR050604">
    <property type="entry name" value="PDZ-LIM_domain"/>
</dbReference>
<evidence type="ECO:0000256" key="6">
    <source>
        <dbReference type="ARBA" id="ARBA00023038"/>
    </source>
</evidence>
<dbReference type="CDD" id="cd09460">
    <property type="entry name" value="LIM3_ZASP_Cypher"/>
    <property type="match status" value="1"/>
</dbReference>
<dbReference type="Pfam" id="PF00412">
    <property type="entry name" value="LIM"/>
    <property type="match status" value="3"/>
</dbReference>
<dbReference type="PROSITE" id="PS00478">
    <property type="entry name" value="LIM_DOMAIN_1"/>
    <property type="match status" value="1"/>
</dbReference>
<feature type="domain" description="LIM zinc-binding" evidence="9">
    <location>
        <begin position="532"/>
        <end position="591"/>
    </location>
</feature>
<evidence type="ECO:0000256" key="2">
    <source>
        <dbReference type="ARBA" id="ARBA00022490"/>
    </source>
</evidence>
<feature type="domain" description="PDZ" evidence="10">
    <location>
        <begin position="1"/>
        <end position="84"/>
    </location>
</feature>
<comment type="subcellular location">
    <subcellularLocation>
        <location evidence="1">Cytoplasm</location>
        <location evidence="1">Myofibril</location>
        <location evidence="1">Sarcomere</location>
        <location evidence="1">Z line</location>
    </subcellularLocation>
</comment>
<dbReference type="GO" id="GO:0061061">
    <property type="term" value="P:muscle structure development"/>
    <property type="evidence" value="ECO:0007669"/>
    <property type="project" value="TreeGrafter"/>
</dbReference>
<feature type="region of interest" description="Disordered" evidence="8">
    <location>
        <begin position="380"/>
        <end position="403"/>
    </location>
</feature>
<dbReference type="Proteomes" id="UP000016666">
    <property type="component" value="Chromosome 6"/>
</dbReference>
<feature type="compositionally biased region" description="Polar residues" evidence="8">
    <location>
        <begin position="321"/>
        <end position="347"/>
    </location>
</feature>
<dbReference type="GO" id="GO:0003779">
    <property type="term" value="F:actin binding"/>
    <property type="evidence" value="ECO:0007669"/>
    <property type="project" value="TreeGrafter"/>
</dbReference>
<dbReference type="InterPro" id="IPR006643">
    <property type="entry name" value="Zasp-like_motif"/>
</dbReference>
<evidence type="ECO:0000256" key="3">
    <source>
        <dbReference type="ARBA" id="ARBA00022723"/>
    </source>
</evidence>
<dbReference type="InterPro" id="IPR001478">
    <property type="entry name" value="PDZ"/>
</dbReference>
<dbReference type="GO" id="GO:0007507">
    <property type="term" value="P:heart development"/>
    <property type="evidence" value="ECO:0007669"/>
    <property type="project" value="TreeGrafter"/>
</dbReference>
<feature type="domain" description="LIM zinc-binding" evidence="9">
    <location>
        <begin position="473"/>
        <end position="531"/>
    </location>
</feature>
<dbReference type="FunFam" id="2.30.42.10:FF:000019">
    <property type="entry name" value="LIM domain binding 3 isoform 1"/>
    <property type="match status" value="1"/>
</dbReference>
<evidence type="ECO:0000256" key="5">
    <source>
        <dbReference type="ARBA" id="ARBA00022833"/>
    </source>
</evidence>
<proteinExistence type="predicted"/>
<feature type="domain" description="LIM zinc-binding" evidence="9">
    <location>
        <begin position="592"/>
        <end position="651"/>
    </location>
</feature>
<evidence type="ECO:0000259" key="9">
    <source>
        <dbReference type="PROSITE" id="PS50023"/>
    </source>
</evidence>
<keyword evidence="12" id="KW-1185">Reference proteome</keyword>
<accession>A0A493TWF3</accession>
<dbReference type="Pfam" id="PF00595">
    <property type="entry name" value="PDZ"/>
    <property type="match status" value="1"/>
</dbReference>
<dbReference type="PROSITE" id="PS50023">
    <property type="entry name" value="LIM_DOMAIN_2"/>
    <property type="match status" value="3"/>
</dbReference>
<keyword evidence="2" id="KW-0963">Cytoplasm</keyword>
<feature type="region of interest" description="Disordered" evidence="8">
    <location>
        <begin position="295"/>
        <end position="366"/>
    </location>
</feature>
<feature type="compositionally biased region" description="Low complexity" evidence="8">
    <location>
        <begin position="438"/>
        <end position="449"/>
    </location>
</feature>
<dbReference type="Pfam" id="PF15936">
    <property type="entry name" value="DUF4749"/>
    <property type="match status" value="1"/>
</dbReference>
<dbReference type="CDD" id="cd06753">
    <property type="entry name" value="PDZ_PDLIM-like"/>
    <property type="match status" value="1"/>
</dbReference>
<dbReference type="GO" id="GO:0051371">
    <property type="term" value="F:muscle alpha-actinin binding"/>
    <property type="evidence" value="ECO:0007669"/>
    <property type="project" value="TreeGrafter"/>
</dbReference>
<dbReference type="InterPro" id="IPR036034">
    <property type="entry name" value="PDZ_sf"/>
</dbReference>
<dbReference type="GeneTree" id="ENSGT00940000154877"/>
<protein>
    <submittedName>
        <fullName evidence="11">LIM domain binding 3</fullName>
    </submittedName>
</protein>
<dbReference type="GO" id="GO:0046872">
    <property type="term" value="F:metal ion binding"/>
    <property type="evidence" value="ECO:0007669"/>
    <property type="project" value="UniProtKB-KW"/>
</dbReference>
<evidence type="ECO:0000256" key="8">
    <source>
        <dbReference type="SAM" id="MobiDB-lite"/>
    </source>
</evidence>
<feature type="region of interest" description="Disordered" evidence="8">
    <location>
        <begin position="164"/>
        <end position="206"/>
    </location>
</feature>
<dbReference type="Gene3D" id="2.30.42.10">
    <property type="match status" value="1"/>
</dbReference>
<dbReference type="SUPFAM" id="SSF50156">
    <property type="entry name" value="PDZ domain-like"/>
    <property type="match status" value="1"/>
</dbReference>
<evidence type="ECO:0000256" key="7">
    <source>
        <dbReference type="PROSITE-ProRule" id="PRU00125"/>
    </source>
</evidence>
<dbReference type="PANTHER" id="PTHR24214:SF9">
    <property type="entry name" value="LIM DOMAIN-BINDING PROTEIN 3"/>
    <property type="match status" value="1"/>
</dbReference>
<dbReference type="FunFam" id="2.10.110.10:FF:000010">
    <property type="entry name" value="PDZ and LIM domain protein 5"/>
    <property type="match status" value="1"/>
</dbReference>
<dbReference type="FunFam" id="2.10.110.10:FF:000020">
    <property type="entry name" value="PDZ and LIM domain protein 5"/>
    <property type="match status" value="1"/>
</dbReference>
<dbReference type="GO" id="GO:0001725">
    <property type="term" value="C:stress fiber"/>
    <property type="evidence" value="ECO:0007669"/>
    <property type="project" value="TreeGrafter"/>
</dbReference>
<dbReference type="InterPro" id="IPR031847">
    <property type="entry name" value="PDLI1-4/Zasp-like_mid"/>
</dbReference>
<reference evidence="11" key="2">
    <citation type="submission" date="2025-08" db="UniProtKB">
        <authorList>
            <consortium name="Ensembl"/>
        </authorList>
    </citation>
    <scope>IDENTIFICATION</scope>
</reference>
<keyword evidence="4" id="KW-0677">Repeat</keyword>
<feature type="compositionally biased region" description="Basic and acidic residues" evidence="8">
    <location>
        <begin position="306"/>
        <end position="316"/>
    </location>
</feature>
<dbReference type="FunFam" id="2.10.110.10:FF:000014">
    <property type="entry name" value="PDZ and LIM domain protein 5"/>
    <property type="match status" value="1"/>
</dbReference>
<dbReference type="InterPro" id="IPR001781">
    <property type="entry name" value="Znf_LIM"/>
</dbReference>
<dbReference type="Gene3D" id="2.10.110.10">
    <property type="entry name" value="Cysteine Rich Protein"/>
    <property type="match status" value="3"/>
</dbReference>
<dbReference type="CDD" id="cd09362">
    <property type="entry name" value="LIM2_Enigma_like"/>
    <property type="match status" value="1"/>
</dbReference>
<dbReference type="CDD" id="cd09454">
    <property type="entry name" value="LIM1_ZASP_Cypher"/>
    <property type="match status" value="1"/>
</dbReference>
<organism evidence="11 12">
    <name type="scientific">Anas platyrhynchos platyrhynchos</name>
    <name type="common">Northern mallard</name>
    <dbReference type="NCBI Taxonomy" id="8840"/>
    <lineage>
        <taxon>Eukaryota</taxon>
        <taxon>Metazoa</taxon>
        <taxon>Chordata</taxon>
        <taxon>Craniata</taxon>
        <taxon>Vertebrata</taxon>
        <taxon>Euteleostomi</taxon>
        <taxon>Archelosauria</taxon>
        <taxon>Archosauria</taxon>
        <taxon>Dinosauria</taxon>
        <taxon>Saurischia</taxon>
        <taxon>Theropoda</taxon>
        <taxon>Coelurosauria</taxon>
        <taxon>Aves</taxon>
        <taxon>Neognathae</taxon>
        <taxon>Galloanserae</taxon>
        <taxon>Anseriformes</taxon>
        <taxon>Anatidae</taxon>
        <taxon>Anatinae</taxon>
        <taxon>Anas</taxon>
    </lineage>
</organism>
<evidence type="ECO:0000256" key="4">
    <source>
        <dbReference type="ARBA" id="ARBA00022737"/>
    </source>
</evidence>
<evidence type="ECO:0000259" key="10">
    <source>
        <dbReference type="PROSITE" id="PS50106"/>
    </source>
</evidence>
<evidence type="ECO:0000313" key="12">
    <source>
        <dbReference type="Proteomes" id="UP000016666"/>
    </source>
</evidence>